<dbReference type="EMBL" id="JZSH01000025">
    <property type="protein sequence ID" value="KJF78763.1"/>
    <property type="molecule type" value="Genomic_DNA"/>
</dbReference>
<dbReference type="PATRIC" id="fig|582.24.peg.1221"/>
<name>A0A0D8LDD2_MORMO</name>
<evidence type="ECO:0000313" key="1">
    <source>
        <dbReference type="EMBL" id="KJF78763.1"/>
    </source>
</evidence>
<sequence>MHISSETLSAKFHAFESSVKSAIKNLFSSLHSVSHIKMTTHKSAGFSAVTFSLDDDIGTKSGKTILQGYSNNFRGKGEDAIILHGSTDGRLTVGTKACKIIENGREVTKLDTSDTHHLRADELVEYIKKESGNRIDLTGNTGPIHLLSCYGKRYAAQELANATGRDVIAYSYQQIRCGGLQQIERISFSVESAYKNKYDPRKIIYGSEAYPSVPKTFHPVK</sequence>
<dbReference type="Proteomes" id="UP000032582">
    <property type="component" value="Unassembled WGS sequence"/>
</dbReference>
<proteinExistence type="predicted"/>
<dbReference type="AlphaFoldDB" id="A0A0D8LDD2"/>
<comment type="caution">
    <text evidence="1">The sequence shown here is derived from an EMBL/GenBank/DDBJ whole genome shotgun (WGS) entry which is preliminary data.</text>
</comment>
<reference evidence="1 2" key="1">
    <citation type="submission" date="2015-02" db="EMBL/GenBank/DDBJ databases">
        <title>Whole genome shotgun sequencing of cultured foodborne pathogen.</title>
        <authorList>
            <person name="Timme R."/>
            <person name="Allard M.W."/>
            <person name="Strain E."/>
            <person name="Evans P.S."/>
            <person name="Brown E."/>
        </authorList>
    </citation>
    <scope>NUCLEOTIDE SEQUENCE [LARGE SCALE GENOMIC DNA]</scope>
    <source>
        <strain evidence="1 2">GCSL-TSO-24</strain>
    </source>
</reference>
<gene>
    <name evidence="1" type="ORF">UA45_03995</name>
</gene>
<evidence type="ECO:0000313" key="2">
    <source>
        <dbReference type="Proteomes" id="UP000032582"/>
    </source>
</evidence>
<protein>
    <submittedName>
        <fullName evidence="1">Uncharacterized protein</fullName>
    </submittedName>
</protein>
<organism evidence="1 2">
    <name type="scientific">Morganella morganii</name>
    <name type="common">Proteus morganii</name>
    <dbReference type="NCBI Taxonomy" id="582"/>
    <lineage>
        <taxon>Bacteria</taxon>
        <taxon>Pseudomonadati</taxon>
        <taxon>Pseudomonadota</taxon>
        <taxon>Gammaproteobacteria</taxon>
        <taxon>Enterobacterales</taxon>
        <taxon>Morganellaceae</taxon>
        <taxon>Morganella</taxon>
    </lineage>
</organism>
<accession>A0A0D8LDD2</accession>